<dbReference type="GO" id="GO:0008233">
    <property type="term" value="F:peptidase activity"/>
    <property type="evidence" value="ECO:0007669"/>
    <property type="project" value="UniProtKB-KW"/>
</dbReference>
<dbReference type="AlphaFoldDB" id="A0A328DGR7"/>
<feature type="compositionally biased region" description="Basic and acidic residues" evidence="8">
    <location>
        <begin position="306"/>
        <end position="318"/>
    </location>
</feature>
<proteinExistence type="inferred from homology"/>
<reference evidence="9 10" key="1">
    <citation type="submission" date="2018-06" db="EMBL/GenBank/DDBJ databases">
        <title>The Genome of Cuscuta australis (Dodder) Provides Insight into the Evolution of Plant Parasitism.</title>
        <authorList>
            <person name="Liu H."/>
        </authorList>
    </citation>
    <scope>NUCLEOTIDE SEQUENCE [LARGE SCALE GENOMIC DNA]</scope>
    <source>
        <strain evidence="10">cv. Yunnan</strain>
        <tissue evidence="9">Vines</tissue>
    </source>
</reference>
<dbReference type="GO" id="GO:0016829">
    <property type="term" value="F:lyase activity"/>
    <property type="evidence" value="ECO:0007669"/>
    <property type="project" value="UniProtKB-KW"/>
</dbReference>
<evidence type="ECO:0000256" key="1">
    <source>
        <dbReference type="ARBA" id="ARBA00008136"/>
    </source>
</evidence>
<organism evidence="9 10">
    <name type="scientific">Cuscuta australis</name>
    <dbReference type="NCBI Taxonomy" id="267555"/>
    <lineage>
        <taxon>Eukaryota</taxon>
        <taxon>Viridiplantae</taxon>
        <taxon>Streptophyta</taxon>
        <taxon>Embryophyta</taxon>
        <taxon>Tracheophyta</taxon>
        <taxon>Spermatophyta</taxon>
        <taxon>Magnoliopsida</taxon>
        <taxon>eudicotyledons</taxon>
        <taxon>Gunneridae</taxon>
        <taxon>Pentapetalae</taxon>
        <taxon>asterids</taxon>
        <taxon>lamiids</taxon>
        <taxon>Solanales</taxon>
        <taxon>Convolvulaceae</taxon>
        <taxon>Cuscuteae</taxon>
        <taxon>Cuscuta</taxon>
        <taxon>Cuscuta subgen. Grammica</taxon>
        <taxon>Cuscuta sect. Cleistogrammica</taxon>
    </lineage>
</organism>
<name>A0A328DGR7_9ASTE</name>
<comment type="similarity">
    <text evidence="1">Belongs to the SOS response-associated peptidase family.</text>
</comment>
<keyword evidence="2" id="KW-0645">Protease</keyword>
<dbReference type="InterPro" id="IPR036590">
    <property type="entry name" value="SRAP-like"/>
</dbReference>
<dbReference type="GO" id="GO:0106300">
    <property type="term" value="P:protein-DNA covalent cross-linking repair"/>
    <property type="evidence" value="ECO:0007669"/>
    <property type="project" value="InterPro"/>
</dbReference>
<dbReference type="GO" id="GO:0006508">
    <property type="term" value="P:proteolysis"/>
    <property type="evidence" value="ECO:0007669"/>
    <property type="project" value="UniProtKB-KW"/>
</dbReference>
<keyword evidence="4" id="KW-0378">Hydrolase</keyword>
<dbReference type="PANTHER" id="PTHR13604">
    <property type="entry name" value="DC12-RELATED"/>
    <property type="match status" value="1"/>
</dbReference>
<dbReference type="GO" id="GO:0003697">
    <property type="term" value="F:single-stranded DNA binding"/>
    <property type="evidence" value="ECO:0007669"/>
    <property type="project" value="InterPro"/>
</dbReference>
<feature type="region of interest" description="Disordered" evidence="8">
    <location>
        <begin position="304"/>
        <end position="338"/>
    </location>
</feature>
<keyword evidence="3" id="KW-0227">DNA damage</keyword>
<evidence type="ECO:0000256" key="7">
    <source>
        <dbReference type="ARBA" id="ARBA00023239"/>
    </source>
</evidence>
<keyword evidence="7" id="KW-0456">Lyase</keyword>
<keyword evidence="10" id="KW-1185">Reference proteome</keyword>
<dbReference type="Gene3D" id="3.90.1680.10">
    <property type="entry name" value="SOS response associated peptidase-like"/>
    <property type="match status" value="1"/>
</dbReference>
<dbReference type="SUPFAM" id="SSF143081">
    <property type="entry name" value="BB1717-like"/>
    <property type="match status" value="1"/>
</dbReference>
<accession>A0A328DGR7</accession>
<sequence length="346" mass="39393">MCGRTRCTLRVDDYPRACHVSGRRVRQLDLNRYRPSYNVSPGFNVPVVRREDGPDDDGVVLHCMKWGLIPSFTKPNEKPDHYKMFNARSESIKERASFRRLLPKNRCLVAVEGFYEWKKTGSKRQPYYIHFKDGRPLVFAALYDSWKNGEGEILHTFTIVTTSSSSPLGWLHDRMPVIFGNKESSDSWLNGSLSFDFDALLKPYEEVDLVSYPVTPAMGKSSFDGPECIVEIQLKAEEAKSITQFFSKKGDQCTQGQPPQREVTHEEPPKEPEMMTKDVDDACEIDVSATTIMCGKESAVIKAKRGHEDELVDDDKTRTMVRSPHKKKATSSSGKQPTIFSFFRKC</sequence>
<dbReference type="PANTHER" id="PTHR13604:SF0">
    <property type="entry name" value="ABASIC SITE PROCESSING PROTEIN HMCES"/>
    <property type="match status" value="1"/>
</dbReference>
<evidence type="ECO:0000256" key="8">
    <source>
        <dbReference type="SAM" id="MobiDB-lite"/>
    </source>
</evidence>
<feature type="compositionally biased region" description="Basic and acidic residues" evidence="8">
    <location>
        <begin position="262"/>
        <end position="274"/>
    </location>
</feature>
<evidence type="ECO:0000256" key="5">
    <source>
        <dbReference type="ARBA" id="ARBA00023124"/>
    </source>
</evidence>
<dbReference type="Pfam" id="PF02586">
    <property type="entry name" value="SRAP"/>
    <property type="match status" value="1"/>
</dbReference>
<dbReference type="Proteomes" id="UP000249390">
    <property type="component" value="Unassembled WGS sequence"/>
</dbReference>
<dbReference type="InterPro" id="IPR003738">
    <property type="entry name" value="SRAP"/>
</dbReference>
<feature type="compositionally biased region" description="Polar residues" evidence="8">
    <location>
        <begin position="248"/>
        <end position="258"/>
    </location>
</feature>
<feature type="region of interest" description="Disordered" evidence="8">
    <location>
        <begin position="248"/>
        <end position="274"/>
    </location>
</feature>
<comment type="caution">
    <text evidence="9">The sequence shown here is derived from an EMBL/GenBank/DDBJ whole genome shotgun (WGS) entry which is preliminary data.</text>
</comment>
<gene>
    <name evidence="9" type="ORF">DM860_012532</name>
</gene>
<evidence type="ECO:0000256" key="3">
    <source>
        <dbReference type="ARBA" id="ARBA00022763"/>
    </source>
</evidence>
<evidence type="ECO:0008006" key="11">
    <source>
        <dbReference type="Google" id="ProtNLM"/>
    </source>
</evidence>
<evidence type="ECO:0000256" key="2">
    <source>
        <dbReference type="ARBA" id="ARBA00022670"/>
    </source>
</evidence>
<evidence type="ECO:0000256" key="6">
    <source>
        <dbReference type="ARBA" id="ARBA00023125"/>
    </source>
</evidence>
<evidence type="ECO:0000256" key="4">
    <source>
        <dbReference type="ARBA" id="ARBA00022801"/>
    </source>
</evidence>
<keyword evidence="5" id="KW-0190">Covalent protein-DNA linkage</keyword>
<evidence type="ECO:0000313" key="9">
    <source>
        <dbReference type="EMBL" id="RAL43391.1"/>
    </source>
</evidence>
<keyword evidence="6" id="KW-0238">DNA-binding</keyword>
<protein>
    <recommendedName>
        <fullName evidence="11">Embryonic stem cell-specific 5-hydroxymethylcytosine-binding protein</fullName>
    </recommendedName>
</protein>
<dbReference type="EMBL" id="NQVE01000156">
    <property type="protein sequence ID" value="RAL43391.1"/>
    <property type="molecule type" value="Genomic_DNA"/>
</dbReference>
<evidence type="ECO:0000313" key="10">
    <source>
        <dbReference type="Proteomes" id="UP000249390"/>
    </source>
</evidence>